<keyword evidence="1" id="KW-0812">Transmembrane</keyword>
<keyword evidence="1" id="KW-1133">Transmembrane helix</keyword>
<dbReference type="InterPro" id="IPR013424">
    <property type="entry name" value="Ice-binding_C"/>
</dbReference>
<name>A0ABS9VM01_9SPHN</name>
<evidence type="ECO:0000313" key="5">
    <source>
        <dbReference type="Proteomes" id="UP001203058"/>
    </source>
</evidence>
<gene>
    <name evidence="4" type="ORF">LZ016_07650</name>
</gene>
<organism evidence="4 5">
    <name type="scientific">Sphingomonas telluris</name>
    <dbReference type="NCBI Taxonomy" id="2907998"/>
    <lineage>
        <taxon>Bacteria</taxon>
        <taxon>Pseudomonadati</taxon>
        <taxon>Pseudomonadota</taxon>
        <taxon>Alphaproteobacteria</taxon>
        <taxon>Sphingomonadales</taxon>
        <taxon>Sphingomonadaceae</taxon>
        <taxon>Sphingomonas</taxon>
    </lineage>
</organism>
<feature type="transmembrane region" description="Helical" evidence="1">
    <location>
        <begin position="188"/>
        <end position="205"/>
    </location>
</feature>
<comment type="caution">
    <text evidence="4">The sequence shown here is derived from an EMBL/GenBank/DDBJ whole genome shotgun (WGS) entry which is preliminary data.</text>
</comment>
<feature type="signal peptide" evidence="2">
    <location>
        <begin position="1"/>
        <end position="23"/>
    </location>
</feature>
<evidence type="ECO:0000259" key="3">
    <source>
        <dbReference type="Pfam" id="PF07589"/>
    </source>
</evidence>
<dbReference type="NCBIfam" id="NF035944">
    <property type="entry name" value="PEPxxWA-CTERM"/>
    <property type="match status" value="1"/>
</dbReference>
<dbReference type="Proteomes" id="UP001203058">
    <property type="component" value="Unassembled WGS sequence"/>
</dbReference>
<keyword evidence="5" id="KW-1185">Reference proteome</keyword>
<sequence>MHMLTKAALGFAGLLAASSPASAAVTINFTGSTAIPGSNDFQSDLNGLGLTQLATGAGTSILLDADSMISFELLGTESSLDDTFSAPGVSYTEMTTLLNSFATPIALGSSMLAAGDLAGLLMFSTSAGGSATIGDPGFGIFIGPDFTSGGTTSVFYLGYDDRVTNQDDDFDDFVVRATVTPLSAVPEAGTWAMMLLGLGVAGVALRRRSGRTLPQLA</sequence>
<proteinExistence type="predicted"/>
<dbReference type="NCBIfam" id="TIGR02595">
    <property type="entry name" value="PEP_CTERM"/>
    <property type="match status" value="1"/>
</dbReference>
<evidence type="ECO:0000313" key="4">
    <source>
        <dbReference type="EMBL" id="MCH8615972.1"/>
    </source>
</evidence>
<feature type="domain" description="Ice-binding protein C-terminal" evidence="3">
    <location>
        <begin position="184"/>
        <end position="208"/>
    </location>
</feature>
<feature type="chain" id="PRO_5046232515" evidence="2">
    <location>
        <begin position="24"/>
        <end position="217"/>
    </location>
</feature>
<reference evidence="4 5" key="1">
    <citation type="submission" date="2022-03" db="EMBL/GenBank/DDBJ databases">
        <authorList>
            <person name="Jo J.-H."/>
            <person name="Im W.-T."/>
        </authorList>
    </citation>
    <scope>NUCLEOTIDE SEQUENCE [LARGE SCALE GENOMIC DNA]</scope>
    <source>
        <strain evidence="4 5">SM33</strain>
    </source>
</reference>
<dbReference type="Pfam" id="PF07589">
    <property type="entry name" value="PEP-CTERM"/>
    <property type="match status" value="1"/>
</dbReference>
<keyword evidence="2" id="KW-0732">Signal</keyword>
<protein>
    <submittedName>
        <fullName evidence="4">PEPxxWA-CTERM sorting domain-containing protein</fullName>
    </submittedName>
</protein>
<evidence type="ECO:0000256" key="2">
    <source>
        <dbReference type="SAM" id="SignalP"/>
    </source>
</evidence>
<dbReference type="RefSeq" id="WP_241446805.1">
    <property type="nucleotide sequence ID" value="NZ_JAKZHW010000001.1"/>
</dbReference>
<evidence type="ECO:0000256" key="1">
    <source>
        <dbReference type="SAM" id="Phobius"/>
    </source>
</evidence>
<keyword evidence="1" id="KW-0472">Membrane</keyword>
<accession>A0ABS9VM01</accession>
<dbReference type="EMBL" id="JAKZHW010000001">
    <property type="protein sequence ID" value="MCH8615972.1"/>
    <property type="molecule type" value="Genomic_DNA"/>
</dbReference>